<organism evidence="3 4">
    <name type="scientific">Lichenifustis flavocetrariae</name>
    <dbReference type="NCBI Taxonomy" id="2949735"/>
    <lineage>
        <taxon>Bacteria</taxon>
        <taxon>Pseudomonadati</taxon>
        <taxon>Pseudomonadota</taxon>
        <taxon>Alphaproteobacteria</taxon>
        <taxon>Hyphomicrobiales</taxon>
        <taxon>Lichenihabitantaceae</taxon>
        <taxon>Lichenifustis</taxon>
    </lineage>
</organism>
<dbReference type="AlphaFoldDB" id="A0AA42CQ81"/>
<dbReference type="GO" id="GO:0016616">
    <property type="term" value="F:oxidoreductase activity, acting on the CH-OH group of donors, NAD or NADP as acceptor"/>
    <property type="evidence" value="ECO:0007669"/>
    <property type="project" value="TreeGrafter"/>
</dbReference>
<feature type="domain" description="Ketoreductase" evidence="2">
    <location>
        <begin position="7"/>
        <end position="187"/>
    </location>
</feature>
<dbReference type="CDD" id="cd05233">
    <property type="entry name" value="SDR_c"/>
    <property type="match status" value="1"/>
</dbReference>
<reference evidence="3" key="1">
    <citation type="submission" date="2022-05" db="EMBL/GenBank/DDBJ databases">
        <authorList>
            <person name="Pankratov T."/>
        </authorList>
    </citation>
    <scope>NUCLEOTIDE SEQUENCE</scope>
    <source>
        <strain evidence="3">BP6-180914</strain>
    </source>
</reference>
<dbReference type="EMBL" id="JAMOIM010000022">
    <property type="protein sequence ID" value="MCW6511180.1"/>
    <property type="molecule type" value="Genomic_DNA"/>
</dbReference>
<evidence type="ECO:0000259" key="2">
    <source>
        <dbReference type="SMART" id="SM00822"/>
    </source>
</evidence>
<dbReference type="FunFam" id="3.40.50.720:FF:000084">
    <property type="entry name" value="Short-chain dehydrogenase reductase"/>
    <property type="match status" value="1"/>
</dbReference>
<dbReference type="PRINTS" id="PR00081">
    <property type="entry name" value="GDHRDH"/>
</dbReference>
<name>A0AA42CQ81_9HYPH</name>
<dbReference type="InterPro" id="IPR020904">
    <property type="entry name" value="Sc_DH/Rdtase_CS"/>
</dbReference>
<evidence type="ECO:0000313" key="4">
    <source>
        <dbReference type="Proteomes" id="UP001165667"/>
    </source>
</evidence>
<dbReference type="InterPro" id="IPR036291">
    <property type="entry name" value="NAD(P)-bd_dom_sf"/>
</dbReference>
<dbReference type="InterPro" id="IPR057326">
    <property type="entry name" value="KR_dom"/>
</dbReference>
<dbReference type="SMART" id="SM00822">
    <property type="entry name" value="PKS_KR"/>
    <property type="match status" value="1"/>
</dbReference>
<accession>A0AA42CQ81</accession>
<dbReference type="PANTHER" id="PTHR42760">
    <property type="entry name" value="SHORT-CHAIN DEHYDROGENASES/REDUCTASES FAMILY MEMBER"/>
    <property type="match status" value="1"/>
</dbReference>
<evidence type="ECO:0000256" key="1">
    <source>
        <dbReference type="ARBA" id="ARBA00006484"/>
    </source>
</evidence>
<dbReference type="Gene3D" id="3.40.50.720">
    <property type="entry name" value="NAD(P)-binding Rossmann-like Domain"/>
    <property type="match status" value="1"/>
</dbReference>
<keyword evidence="4" id="KW-1185">Reference proteome</keyword>
<dbReference type="SUPFAM" id="SSF51735">
    <property type="entry name" value="NAD(P)-binding Rossmann-fold domains"/>
    <property type="match status" value="1"/>
</dbReference>
<dbReference type="PROSITE" id="PS00061">
    <property type="entry name" value="ADH_SHORT"/>
    <property type="match status" value="1"/>
</dbReference>
<comment type="similarity">
    <text evidence="1">Belongs to the short-chain dehydrogenases/reductases (SDR) family.</text>
</comment>
<dbReference type="PRINTS" id="PR00080">
    <property type="entry name" value="SDRFAMILY"/>
</dbReference>
<dbReference type="Pfam" id="PF13561">
    <property type="entry name" value="adh_short_C2"/>
    <property type="match status" value="1"/>
</dbReference>
<protein>
    <submittedName>
        <fullName evidence="3">SDR family oxidoreductase</fullName>
    </submittedName>
</protein>
<gene>
    <name evidence="3" type="ORF">M8523_24565</name>
</gene>
<sequence length="256" mass="26881">MRKLEGRVAFIAGGSQGIGEQTALLFAREGASVAVLASTDLGKAERVAQAIRDAGGSASAYAADVRKADAVKVAVAAAVAAHGPIDILVNSAGVFPPTPSGSTEPDAFERVMDINVKGTWNTIEAIAPEMRARKTGWIVDISSVLGTMALANYAAYCASKAAVNMLTRSLAIEFGRDGVHVNAIAPGNTATPMNENLRTEEQYRGFLDMMTARTPSGRTYSQPEEIARMALYLACEDSKPVHGAIMVMDEGFSLGV</sequence>
<comment type="caution">
    <text evidence="3">The sequence shown here is derived from an EMBL/GenBank/DDBJ whole genome shotgun (WGS) entry which is preliminary data.</text>
</comment>
<dbReference type="Proteomes" id="UP001165667">
    <property type="component" value="Unassembled WGS sequence"/>
</dbReference>
<dbReference type="InterPro" id="IPR002347">
    <property type="entry name" value="SDR_fam"/>
</dbReference>
<evidence type="ECO:0000313" key="3">
    <source>
        <dbReference type="EMBL" id="MCW6511180.1"/>
    </source>
</evidence>
<proteinExistence type="inferred from homology"/>
<dbReference type="RefSeq" id="WP_282587559.1">
    <property type="nucleotide sequence ID" value="NZ_JAMOIM010000022.1"/>
</dbReference>